<dbReference type="Proteomes" id="UP001161247">
    <property type="component" value="Chromosome 7"/>
</dbReference>
<proteinExistence type="predicted"/>
<feature type="transmembrane region" description="Helical" evidence="1">
    <location>
        <begin position="70"/>
        <end position="90"/>
    </location>
</feature>
<evidence type="ECO:0000313" key="2">
    <source>
        <dbReference type="EMBL" id="CAI9113230.1"/>
    </source>
</evidence>
<dbReference type="AlphaFoldDB" id="A0AAV1E2G8"/>
<keyword evidence="3" id="KW-1185">Reference proteome</keyword>
<evidence type="ECO:0000256" key="1">
    <source>
        <dbReference type="SAM" id="Phobius"/>
    </source>
</evidence>
<evidence type="ECO:0000313" key="3">
    <source>
        <dbReference type="Proteomes" id="UP001161247"/>
    </source>
</evidence>
<protein>
    <submittedName>
        <fullName evidence="2">OLC1v1013803C1</fullName>
    </submittedName>
</protein>
<dbReference type="EMBL" id="OX459124">
    <property type="protein sequence ID" value="CAI9113230.1"/>
    <property type="molecule type" value="Genomic_DNA"/>
</dbReference>
<keyword evidence="1" id="KW-0472">Membrane</keyword>
<gene>
    <name evidence="2" type="ORF">OLC1_LOCUS20277</name>
</gene>
<keyword evidence="1" id="KW-0812">Transmembrane</keyword>
<name>A0AAV1E2G8_OLDCO</name>
<accession>A0AAV1E2G8</accession>
<sequence>MEPNPSMWLRGQTLGNPLGFDEGAALLRYIICKTQSQNRGYSSNPRHAAITICAGKSKMFQRLLLIMLNNVRHCCGASLYLLGLLLFWSIRIQIKYLRVWKLKE</sequence>
<organism evidence="2 3">
    <name type="scientific">Oldenlandia corymbosa var. corymbosa</name>
    <dbReference type="NCBI Taxonomy" id="529605"/>
    <lineage>
        <taxon>Eukaryota</taxon>
        <taxon>Viridiplantae</taxon>
        <taxon>Streptophyta</taxon>
        <taxon>Embryophyta</taxon>
        <taxon>Tracheophyta</taxon>
        <taxon>Spermatophyta</taxon>
        <taxon>Magnoliopsida</taxon>
        <taxon>eudicotyledons</taxon>
        <taxon>Gunneridae</taxon>
        <taxon>Pentapetalae</taxon>
        <taxon>asterids</taxon>
        <taxon>lamiids</taxon>
        <taxon>Gentianales</taxon>
        <taxon>Rubiaceae</taxon>
        <taxon>Rubioideae</taxon>
        <taxon>Spermacoceae</taxon>
        <taxon>Hedyotis-Oldenlandia complex</taxon>
        <taxon>Oldenlandia</taxon>
    </lineage>
</organism>
<reference evidence="2" key="1">
    <citation type="submission" date="2023-03" db="EMBL/GenBank/DDBJ databases">
        <authorList>
            <person name="Julca I."/>
        </authorList>
    </citation>
    <scope>NUCLEOTIDE SEQUENCE</scope>
</reference>
<keyword evidence="1" id="KW-1133">Transmembrane helix</keyword>